<sequence>MPLVRIDLAAGKSADYRRTIGDVIYDAMVRTINVPKDDRFQLITEHAPADFIIDPNYMGITRSPDCVVLQITLSDGRTVEQKRTFYKAIVDGLHDRLGLRREDVFINLVEVRKENWSFGNGEAQYAV</sequence>
<keyword evidence="2" id="KW-1185">Reference proteome</keyword>
<dbReference type="Pfam" id="PF14552">
    <property type="entry name" value="Tautomerase_2"/>
    <property type="match status" value="1"/>
</dbReference>
<name>A0ABU8WNL3_9BURK</name>
<evidence type="ECO:0000313" key="1">
    <source>
        <dbReference type="EMBL" id="MEJ8848480.1"/>
    </source>
</evidence>
<protein>
    <submittedName>
        <fullName evidence="1">Tautomerase family protein</fullName>
    </submittedName>
</protein>
<dbReference type="InterPro" id="IPR014347">
    <property type="entry name" value="Tautomerase/MIF_sf"/>
</dbReference>
<organism evidence="1 2">
    <name type="scientific">Variovorax rhizosphaerae</name>
    <dbReference type="NCBI Taxonomy" id="1836200"/>
    <lineage>
        <taxon>Bacteria</taxon>
        <taxon>Pseudomonadati</taxon>
        <taxon>Pseudomonadota</taxon>
        <taxon>Betaproteobacteria</taxon>
        <taxon>Burkholderiales</taxon>
        <taxon>Comamonadaceae</taxon>
        <taxon>Variovorax</taxon>
    </lineage>
</organism>
<accession>A0ABU8WNL3</accession>
<reference evidence="1 2" key="1">
    <citation type="submission" date="2024-03" db="EMBL/GenBank/DDBJ databases">
        <title>Novel species of the genus Variovorax.</title>
        <authorList>
            <person name="Liu Q."/>
            <person name="Xin Y.-H."/>
        </authorList>
    </citation>
    <scope>NUCLEOTIDE SEQUENCE [LARGE SCALE GENOMIC DNA]</scope>
    <source>
        <strain evidence="1 2">KACC 18900</strain>
    </source>
</reference>
<dbReference type="RefSeq" id="WP_340343617.1">
    <property type="nucleotide sequence ID" value="NZ_JBBKZT010000008.1"/>
</dbReference>
<gene>
    <name evidence="1" type="ORF">WKW82_17610</name>
</gene>
<dbReference type="Proteomes" id="UP001385892">
    <property type="component" value="Unassembled WGS sequence"/>
</dbReference>
<dbReference type="SUPFAM" id="SSF55331">
    <property type="entry name" value="Tautomerase/MIF"/>
    <property type="match status" value="1"/>
</dbReference>
<dbReference type="InterPro" id="IPR037479">
    <property type="entry name" value="Tauto_MSAD"/>
</dbReference>
<evidence type="ECO:0000313" key="2">
    <source>
        <dbReference type="Proteomes" id="UP001385892"/>
    </source>
</evidence>
<dbReference type="PANTHER" id="PTHR38460:SF1">
    <property type="entry name" value="TAUTOMERASE YOLI-RELATED"/>
    <property type="match status" value="1"/>
</dbReference>
<dbReference type="PANTHER" id="PTHR38460">
    <property type="entry name" value="TAUTOMERASE YOLI-RELATED"/>
    <property type="match status" value="1"/>
</dbReference>
<dbReference type="Gene3D" id="3.30.429.10">
    <property type="entry name" value="Macrophage Migration Inhibitory Factor"/>
    <property type="match status" value="1"/>
</dbReference>
<comment type="caution">
    <text evidence="1">The sequence shown here is derived from an EMBL/GenBank/DDBJ whole genome shotgun (WGS) entry which is preliminary data.</text>
</comment>
<dbReference type="EMBL" id="JBBKZT010000008">
    <property type="protein sequence ID" value="MEJ8848480.1"/>
    <property type="molecule type" value="Genomic_DNA"/>
</dbReference>
<proteinExistence type="predicted"/>